<comment type="caution">
    <text evidence="1">The sequence shown here is derived from an EMBL/GenBank/DDBJ whole genome shotgun (WGS) entry which is preliminary data.</text>
</comment>
<name>K1TWT9_9ZZZZ</name>
<accession>K1TWT9</accession>
<gene>
    <name evidence="1" type="ORF">LEA_05748</name>
</gene>
<dbReference type="AlphaFoldDB" id="K1TWT9"/>
<reference evidence="1" key="1">
    <citation type="journal article" date="2013" name="Environ. Microbiol.">
        <title>Microbiota from the distal guts of lean and obese adolescents exhibit partial functional redundancy besides clear differences in community structure.</title>
        <authorList>
            <person name="Ferrer M."/>
            <person name="Ruiz A."/>
            <person name="Lanza F."/>
            <person name="Haange S.B."/>
            <person name="Oberbach A."/>
            <person name="Till H."/>
            <person name="Bargiela R."/>
            <person name="Campoy C."/>
            <person name="Segura M.T."/>
            <person name="Richter M."/>
            <person name="von Bergen M."/>
            <person name="Seifert J."/>
            <person name="Suarez A."/>
        </authorList>
    </citation>
    <scope>NUCLEOTIDE SEQUENCE</scope>
</reference>
<evidence type="ECO:0008006" key="2">
    <source>
        <dbReference type="Google" id="ProtNLM"/>
    </source>
</evidence>
<proteinExistence type="predicted"/>
<dbReference type="EMBL" id="AJWY01003749">
    <property type="protein sequence ID" value="EKC74393.1"/>
    <property type="molecule type" value="Genomic_DNA"/>
</dbReference>
<protein>
    <recommendedName>
        <fullName evidence="2">BACON domain-containing protein</fullName>
    </recommendedName>
</protein>
<feature type="non-terminal residue" evidence="1">
    <location>
        <position position="414"/>
    </location>
</feature>
<sequence length="414" mass="46253">MDYSVTIVAKTTLSLSKNAGTGRLAYEIQGADKSSIVEAMTNVDWIKNFNYAEPGYVQFDYTALDEGVESRSGQITLSYTGAADVVVTVNQGGTMTFELTIDPKSITANGCAMQIVPSNESETYLCAFMTKEYVDSFESDEAFIQADLEAVKEQAESRGMKLSEWLNILLMKGSKTNTVDDLSLANTAYYGYVYGCTSEGVPTTDLFKAEFTTQNVEMTDLTFTVTSKQVNADPYPDNNPYNVEVTITPSNPDAKWMFSTMNSYVYKVDEWTSKEYLQELQSSARKQRPTLYQGEQKFMLNTSLKNRVWGGNDYYFWCFGMDDNYNINSENAEEYFTVTTGEIPVTDNCTFTVEKLNVTAQDCEIKITPSNLETKYFIGMYPGGSAEKYGKSVCVERLLQRLDMYDSGSGLGDG</sequence>
<organism evidence="1">
    <name type="scientific">human gut metagenome</name>
    <dbReference type="NCBI Taxonomy" id="408170"/>
    <lineage>
        <taxon>unclassified sequences</taxon>
        <taxon>metagenomes</taxon>
        <taxon>organismal metagenomes</taxon>
    </lineage>
</organism>
<evidence type="ECO:0000313" key="1">
    <source>
        <dbReference type="EMBL" id="EKC74393.1"/>
    </source>
</evidence>